<reference evidence="4" key="1">
    <citation type="submission" date="2021-07" db="EMBL/GenBank/DDBJ databases">
        <title>Elsinoe batatas strain:CRI-CJ2 Genome sequencing and assembly.</title>
        <authorList>
            <person name="Huang L."/>
        </authorList>
    </citation>
    <scope>NUCLEOTIDE SEQUENCE</scope>
    <source>
        <strain evidence="4">CRI-CJ2</strain>
    </source>
</reference>
<comment type="caution">
    <text evidence="4">The sequence shown here is derived from an EMBL/GenBank/DDBJ whole genome shotgun (WGS) entry which is preliminary data.</text>
</comment>
<evidence type="ECO:0000313" key="5">
    <source>
        <dbReference type="Proteomes" id="UP000809789"/>
    </source>
</evidence>
<dbReference type="InterPro" id="IPR008902">
    <property type="entry name" value="Rhamnosid_concanavalin"/>
</dbReference>
<dbReference type="Gene3D" id="1.50.10.10">
    <property type="match status" value="1"/>
</dbReference>
<dbReference type="Pfam" id="PF08531">
    <property type="entry name" value="Bac_rhamnosid_N"/>
    <property type="match status" value="1"/>
</dbReference>
<dbReference type="Pfam" id="PF17389">
    <property type="entry name" value="Bac_rhamnosid6H"/>
    <property type="match status" value="1"/>
</dbReference>
<sequence length="276" mass="31068">MTLANIYASEDHDRRQYPTGWNTDSFDDASWSPAKPLTGPRGQLRYQSQPPVTLHEVFEPVKTTSPKTGTVCYDLGQNASIMVKIKVQGKAGDEVIIRYAETARDDGTVLMPDKLFKQFETHVYSKITLSGDGVEEWTPDFCFTAARYLQVEGVSLEDGTDLPVIKSIVARRLGSVKTDVEDVNQLINACYWSFASNLFSYHTDCPQIEKFGWLEVTHLLAPSTQYIRDMESLYSKILDDILDTQESSGLVPTMAPEIRYMCGPLHDTITQRGFDM</sequence>
<accession>A0A8K0L727</accession>
<gene>
    <name evidence="4" type="ORF">KVT40_000276</name>
</gene>
<protein>
    <submittedName>
        <fullName evidence="4">Uncharacterized protein</fullName>
    </submittedName>
</protein>
<feature type="domain" description="Alpha-L-rhamnosidase six-hairpin glycosidase" evidence="3">
    <location>
        <begin position="172"/>
        <end position="266"/>
    </location>
</feature>
<name>A0A8K0L727_9PEZI</name>
<dbReference type="AlphaFoldDB" id="A0A8K0L727"/>
<feature type="domain" description="Alpha-L-rhamnosidase concanavalin-like" evidence="1">
    <location>
        <begin position="67"/>
        <end position="157"/>
    </location>
</feature>
<dbReference type="EMBL" id="JAESVG020000001">
    <property type="protein sequence ID" value="KAG8631136.1"/>
    <property type="molecule type" value="Genomic_DNA"/>
</dbReference>
<dbReference type="InterPro" id="IPR012341">
    <property type="entry name" value="6hp_glycosidase-like_sf"/>
</dbReference>
<feature type="domain" description="Bacterial alpha-L-rhamnosidase N-terminal" evidence="2">
    <location>
        <begin position="3"/>
        <end position="56"/>
    </location>
</feature>
<evidence type="ECO:0000313" key="4">
    <source>
        <dbReference type="EMBL" id="KAG8631136.1"/>
    </source>
</evidence>
<proteinExistence type="predicted"/>
<dbReference type="InterPro" id="IPR035396">
    <property type="entry name" value="Bac_rhamnosid6H"/>
</dbReference>
<dbReference type="OrthoDB" id="6612291at2759"/>
<dbReference type="GO" id="GO:0005975">
    <property type="term" value="P:carbohydrate metabolic process"/>
    <property type="evidence" value="ECO:0007669"/>
    <property type="project" value="InterPro"/>
</dbReference>
<evidence type="ECO:0000259" key="3">
    <source>
        <dbReference type="Pfam" id="PF17389"/>
    </source>
</evidence>
<dbReference type="InterPro" id="IPR013737">
    <property type="entry name" value="Bac_rhamnosid_N"/>
</dbReference>
<organism evidence="4 5">
    <name type="scientific">Elsinoe batatas</name>
    <dbReference type="NCBI Taxonomy" id="2601811"/>
    <lineage>
        <taxon>Eukaryota</taxon>
        <taxon>Fungi</taxon>
        <taxon>Dikarya</taxon>
        <taxon>Ascomycota</taxon>
        <taxon>Pezizomycotina</taxon>
        <taxon>Dothideomycetes</taxon>
        <taxon>Dothideomycetidae</taxon>
        <taxon>Myriangiales</taxon>
        <taxon>Elsinoaceae</taxon>
        <taxon>Elsinoe</taxon>
    </lineage>
</organism>
<evidence type="ECO:0000259" key="1">
    <source>
        <dbReference type="Pfam" id="PF05592"/>
    </source>
</evidence>
<dbReference type="Gene3D" id="2.60.120.260">
    <property type="entry name" value="Galactose-binding domain-like"/>
    <property type="match status" value="2"/>
</dbReference>
<keyword evidence="5" id="KW-1185">Reference proteome</keyword>
<dbReference type="Proteomes" id="UP000809789">
    <property type="component" value="Unassembled WGS sequence"/>
</dbReference>
<dbReference type="PANTHER" id="PTHR33307">
    <property type="entry name" value="ALPHA-RHAMNOSIDASE (EUROFUNG)"/>
    <property type="match status" value="1"/>
</dbReference>
<evidence type="ECO:0000259" key="2">
    <source>
        <dbReference type="Pfam" id="PF08531"/>
    </source>
</evidence>
<dbReference type="InterPro" id="IPR016007">
    <property type="entry name" value="Alpha_rhamnosid"/>
</dbReference>
<dbReference type="PANTHER" id="PTHR33307:SF11">
    <property type="entry name" value="ALPHA-L-RHAMNOSIDASE"/>
    <property type="match status" value="1"/>
</dbReference>
<dbReference type="Pfam" id="PF05592">
    <property type="entry name" value="Bac_rhamnosid"/>
    <property type="match status" value="1"/>
</dbReference>